<protein>
    <recommendedName>
        <fullName evidence="1">Reverse transcriptase domain-containing protein</fullName>
    </recommendedName>
</protein>
<dbReference type="AlphaFoldDB" id="A0A9Q0EMG0"/>
<accession>A0A9Q0EMG0</accession>
<sequence length="210" mass="23741">MDAPSRYFFGLEKKQGQNNLIHWLLSDTGQEITDSSQIRRRTIDFYSSLYTSEYKEDEDLFKSFCEKLPKSCDHPSAKEEEPAGHQELAPCVSPVEITKLSKALANRLREVMDQVVHRDQAYCVPGRSIVDNVCLIRDVLEVSASLGLDTGLISIDQEKAFDRVGHRYLWKVMESFGFSAGLIARIKVLYQDIESVLKFNGGLCAPFKVG</sequence>
<comment type="caution">
    <text evidence="2">The sequence shown here is derived from an EMBL/GenBank/DDBJ whole genome shotgun (WGS) entry which is preliminary data.</text>
</comment>
<evidence type="ECO:0000313" key="3">
    <source>
        <dbReference type="Proteomes" id="UP001148018"/>
    </source>
</evidence>
<dbReference type="InterPro" id="IPR000477">
    <property type="entry name" value="RT_dom"/>
</dbReference>
<dbReference type="PANTHER" id="PTHR19446">
    <property type="entry name" value="REVERSE TRANSCRIPTASES"/>
    <property type="match status" value="1"/>
</dbReference>
<feature type="domain" description="Reverse transcriptase" evidence="1">
    <location>
        <begin position="94"/>
        <end position="181"/>
    </location>
</feature>
<evidence type="ECO:0000313" key="2">
    <source>
        <dbReference type="EMBL" id="KAJ3607022.1"/>
    </source>
</evidence>
<organism evidence="2 3">
    <name type="scientific">Muraenolepis orangiensis</name>
    <name type="common">Patagonian moray cod</name>
    <dbReference type="NCBI Taxonomy" id="630683"/>
    <lineage>
        <taxon>Eukaryota</taxon>
        <taxon>Metazoa</taxon>
        <taxon>Chordata</taxon>
        <taxon>Craniata</taxon>
        <taxon>Vertebrata</taxon>
        <taxon>Euteleostomi</taxon>
        <taxon>Actinopterygii</taxon>
        <taxon>Neopterygii</taxon>
        <taxon>Teleostei</taxon>
        <taxon>Neoteleostei</taxon>
        <taxon>Acanthomorphata</taxon>
        <taxon>Zeiogadaria</taxon>
        <taxon>Gadariae</taxon>
        <taxon>Gadiformes</taxon>
        <taxon>Muraenolepidoidei</taxon>
        <taxon>Muraenolepididae</taxon>
        <taxon>Muraenolepis</taxon>
    </lineage>
</organism>
<dbReference type="OrthoDB" id="416119at2759"/>
<evidence type="ECO:0000259" key="1">
    <source>
        <dbReference type="Pfam" id="PF00078"/>
    </source>
</evidence>
<reference evidence="2" key="1">
    <citation type="submission" date="2022-07" db="EMBL/GenBank/DDBJ databases">
        <title>Chromosome-level genome of Muraenolepis orangiensis.</title>
        <authorList>
            <person name="Kim J."/>
        </authorList>
    </citation>
    <scope>NUCLEOTIDE SEQUENCE</scope>
    <source>
        <strain evidence="2">KU_S4_2022</strain>
        <tissue evidence="2">Muscle</tissue>
    </source>
</reference>
<gene>
    <name evidence="2" type="ORF">NHX12_026537</name>
</gene>
<dbReference type="Proteomes" id="UP001148018">
    <property type="component" value="Unassembled WGS sequence"/>
</dbReference>
<keyword evidence="3" id="KW-1185">Reference proteome</keyword>
<name>A0A9Q0EMG0_9TELE</name>
<dbReference type="Pfam" id="PF00078">
    <property type="entry name" value="RVT_1"/>
    <property type="match status" value="1"/>
</dbReference>
<dbReference type="EMBL" id="JANIIK010000042">
    <property type="protein sequence ID" value="KAJ3607022.1"/>
    <property type="molecule type" value="Genomic_DNA"/>
</dbReference>
<proteinExistence type="predicted"/>